<dbReference type="PROSITE" id="PS50008">
    <property type="entry name" value="PIPLC_Y_DOMAIN"/>
    <property type="match status" value="1"/>
</dbReference>
<dbReference type="SUPFAM" id="SSF51695">
    <property type="entry name" value="PLC-like phosphodiesterases"/>
    <property type="match status" value="1"/>
</dbReference>
<feature type="compositionally biased region" description="Polar residues" evidence="7">
    <location>
        <begin position="55"/>
        <end position="66"/>
    </location>
</feature>
<dbReference type="Pfam" id="PF00388">
    <property type="entry name" value="PI-PLC-X"/>
    <property type="match status" value="1"/>
</dbReference>
<dbReference type="Pfam" id="PF00387">
    <property type="entry name" value="PI-PLC-Y"/>
    <property type="match status" value="1"/>
</dbReference>
<feature type="compositionally biased region" description="Low complexity" evidence="7">
    <location>
        <begin position="31"/>
        <end position="42"/>
    </location>
</feature>
<dbReference type="CDD" id="cd08598">
    <property type="entry name" value="PI-PLC1c_yeast"/>
    <property type="match status" value="1"/>
</dbReference>
<dbReference type="EnsemblFungi" id="FOXG_14448T0">
    <property type="protein sequence ID" value="FOXG_14448P0"/>
    <property type="gene ID" value="FOXG_14448"/>
</dbReference>
<dbReference type="InterPro" id="IPR000909">
    <property type="entry name" value="PLipase_C_PInositol-sp_X_dom"/>
</dbReference>
<dbReference type="Gene3D" id="2.60.40.150">
    <property type="entry name" value="C2 domain"/>
    <property type="match status" value="1"/>
</dbReference>
<feature type="domain" description="PI-PLC Y-box" evidence="9">
    <location>
        <begin position="765"/>
        <end position="879"/>
    </location>
</feature>
<protein>
    <recommendedName>
        <fullName evidence="1 6">Phosphoinositide phospholipase C</fullName>
        <ecNumber evidence="1 6">3.1.4.11</ecNumber>
    </recommendedName>
</protein>
<dbReference type="GO" id="GO:0048015">
    <property type="term" value="P:phosphatidylinositol-mediated signaling"/>
    <property type="evidence" value="ECO:0007669"/>
    <property type="project" value="TreeGrafter"/>
</dbReference>
<dbReference type="SUPFAM" id="SSF49562">
    <property type="entry name" value="C2 domain (Calcium/lipid-binding domain, CaLB)"/>
    <property type="match status" value="1"/>
</dbReference>
<feature type="region of interest" description="Disordered" evidence="7">
    <location>
        <begin position="671"/>
        <end position="692"/>
    </location>
</feature>
<sequence>MISLSAQLPSSYPGRVLTTRSPIQPSRVPVSAISASKAASHSQEGSPIISPDTVVLTTSSSVQPSSKPMHGRNEDPYPYNFQLPESILSRKTSNDLLDRSLSSCNPSAMPEASPKSSNLIRRFSNRAHRFASSRQQSSAAPANRNGSIGPSILRCRSNSNATAPPRPPEYNAVTDTDEEADPVPDGNISLFGLDGATHSSSSNDAAGSINGSGNAKAGPVLPAELRNGCEVLKVSRRSRARRVNLIYETESNKLSWDPARPHKSLHVDEIKEIRTGPDTQQYCLDFGMSESCAVTWFTIIYTVQCNSRTKLLHIVTDNEEVLKRWTGFLEATLTYRQGSMTSLMAFDDRAMAQYWQTEMTREFGNQPRDPEQEELDIAGVKHVCQSLHIYTSQWTLQTNFRLSDVRRREKLNFTEFRGFIRLMKQRHDVQRINRSIAAKPEIGMTFPEFLAFLRDIQGEDVDSNLSMWEKQFAYLSHRYRPDAVETSDAADDMLVMSEAAFVRYLTSETNSAIIPEPQNYTLDRPMNEYIISSSHNTYLLGRQVAGQSSVEGYISVLIRGCRCVEIDCWDGNSGQPEVNHGRTLTTSISFREVIATINKYAFVKSRFPLWISLEVHCNPNQQAIMVNIIKEAFGSRLVTETLEDCYDKLPSPSELMERILIKVKKPQIKQEPPASNFRCRRRGNSLNSPLTRSETDAAMLMPSQSLPQSLMRSPSPSCRRPVRKTRVNTITEGGVQARASRSASDNDSGGERNSRKTSTKIVKELGDLGVYCSGVNYAGFDTAEAKQYNHIFSFMESSFAKHFRAKEQKIAVDLHNLRYMMRVYPDRTRITSNNFDPLLYWRRGIQMVALNWQTFDLGMQINRAMFDGGQDFSGYVLKPAELLDIQVLPYNPELPGGKKERSVVSFTIAVISAQRLMRPASLPANKAMNPYVEVEVFHASDKREKSYESALPRDLDPPQKFRTNIVRDNGFNPMFDGHFKFKVTKKQPDLVFVRWSVKLSNDGENYNDRPAVATYTAKLSNLKQGYRTLPLLNDAGDQYLFSKLFCKIKVDSIEKMMIDAPCRALDGSRIKGLSVKAFS</sequence>
<evidence type="ECO:0000313" key="11">
    <source>
        <dbReference type="Proteomes" id="UP000002489"/>
    </source>
</evidence>
<keyword evidence="2 6" id="KW-0378">Hydrolase</keyword>
<keyword evidence="3 6" id="KW-0442">Lipid degradation</keyword>
<dbReference type="InterPro" id="IPR037755">
    <property type="entry name" value="Plc1_PH"/>
</dbReference>
<proteinExistence type="predicted"/>
<evidence type="ECO:0000313" key="10">
    <source>
        <dbReference type="EnsemblFungi" id="FOXG_14448P0"/>
    </source>
</evidence>
<evidence type="ECO:0000259" key="9">
    <source>
        <dbReference type="PROSITE" id="PS50008"/>
    </source>
</evidence>
<evidence type="ECO:0000256" key="7">
    <source>
        <dbReference type="SAM" id="MobiDB-lite"/>
    </source>
</evidence>
<evidence type="ECO:0000259" key="8">
    <source>
        <dbReference type="PROSITE" id="PS50004"/>
    </source>
</evidence>
<dbReference type="InterPro" id="IPR011992">
    <property type="entry name" value="EF-hand-dom_pair"/>
</dbReference>
<dbReference type="InterPro" id="IPR017946">
    <property type="entry name" value="PLC-like_Pdiesterase_TIM-brl"/>
</dbReference>
<dbReference type="SMART" id="SM00148">
    <property type="entry name" value="PLCXc"/>
    <property type="match status" value="1"/>
</dbReference>
<feature type="compositionally biased region" description="Polar residues" evidence="7">
    <location>
        <begin position="1"/>
        <end position="10"/>
    </location>
</feature>
<evidence type="ECO:0000256" key="5">
    <source>
        <dbReference type="ARBA" id="ARBA00023224"/>
    </source>
</evidence>
<evidence type="ECO:0000256" key="3">
    <source>
        <dbReference type="ARBA" id="ARBA00022963"/>
    </source>
</evidence>
<dbReference type="AlphaFoldDB" id="A0A0D2YDR4"/>
<dbReference type="SUPFAM" id="SSF50729">
    <property type="entry name" value="PH domain-like"/>
    <property type="match status" value="1"/>
</dbReference>
<comment type="catalytic activity">
    <reaction evidence="6">
        <text>a 1,2-diacyl-sn-glycero-3-phospho-(1D-myo-inositol-4,5-bisphosphate) + H2O = 1D-myo-inositol 1,4,5-trisphosphate + a 1,2-diacyl-sn-glycerol + H(+)</text>
        <dbReference type="Rhea" id="RHEA:33179"/>
        <dbReference type="ChEBI" id="CHEBI:15377"/>
        <dbReference type="ChEBI" id="CHEBI:15378"/>
        <dbReference type="ChEBI" id="CHEBI:17815"/>
        <dbReference type="ChEBI" id="CHEBI:58456"/>
        <dbReference type="ChEBI" id="CHEBI:203600"/>
        <dbReference type="EC" id="3.1.4.11"/>
    </reaction>
</comment>
<feature type="region of interest" description="Disordered" evidence="7">
    <location>
        <begin position="1"/>
        <end position="79"/>
    </location>
</feature>
<accession>A0A0D2YDR4</accession>
<dbReference type="SMART" id="SM00239">
    <property type="entry name" value="C2"/>
    <property type="match status" value="1"/>
</dbReference>
<dbReference type="PRINTS" id="PR00390">
    <property type="entry name" value="PHPHLIPASEC"/>
</dbReference>
<dbReference type="InterPro" id="IPR011993">
    <property type="entry name" value="PH-like_dom_sf"/>
</dbReference>
<name>A0A0D2YDR4_FUSOF</name>
<dbReference type="STRING" id="426428.A0A0D2YDR4"/>
<dbReference type="Gene3D" id="1.10.238.10">
    <property type="entry name" value="EF-hand"/>
    <property type="match status" value="1"/>
</dbReference>
<dbReference type="InterPro" id="IPR000008">
    <property type="entry name" value="C2_dom"/>
</dbReference>
<evidence type="ECO:0000256" key="4">
    <source>
        <dbReference type="ARBA" id="ARBA00023098"/>
    </source>
</evidence>
<feature type="compositionally biased region" description="Polar residues" evidence="7">
    <location>
        <begin position="197"/>
        <end position="211"/>
    </location>
</feature>
<dbReference type="Pfam" id="PF00168">
    <property type="entry name" value="C2"/>
    <property type="match status" value="1"/>
</dbReference>
<dbReference type="Proteomes" id="UP000002489">
    <property type="component" value="Unassembled WGS sequence"/>
</dbReference>
<dbReference type="GO" id="GO:0004435">
    <property type="term" value="F:phosphatidylinositol-4,5-bisphosphate phospholipase C activity"/>
    <property type="evidence" value="ECO:0007669"/>
    <property type="project" value="UniProtKB-EC"/>
</dbReference>
<dbReference type="EC" id="3.1.4.11" evidence="1 6"/>
<keyword evidence="4 6" id="KW-0443">Lipid metabolism</keyword>
<evidence type="ECO:0000256" key="2">
    <source>
        <dbReference type="ARBA" id="ARBA00022801"/>
    </source>
</evidence>
<dbReference type="Gene3D" id="2.30.29.30">
    <property type="entry name" value="Pleckstrin-homology domain (PH domain)/Phosphotyrosine-binding domain (PTB)"/>
    <property type="match status" value="1"/>
</dbReference>
<feature type="compositionally biased region" description="Low complexity" evidence="7">
    <location>
        <begin position="132"/>
        <end position="144"/>
    </location>
</feature>
<dbReference type="InterPro" id="IPR035892">
    <property type="entry name" value="C2_domain_sf"/>
</dbReference>
<dbReference type="CDD" id="cd13360">
    <property type="entry name" value="PH_PLC_fungal"/>
    <property type="match status" value="1"/>
</dbReference>
<dbReference type="PANTHER" id="PTHR10336:SF36">
    <property type="entry name" value="1-PHOSPHATIDYLINOSITOL 4,5-BISPHOSPHATE PHOSPHODIESTERASE BETA-4"/>
    <property type="match status" value="1"/>
</dbReference>
<reference evidence="10" key="2">
    <citation type="submission" date="2025-08" db="UniProtKB">
        <authorList>
            <consortium name="EnsemblFungi"/>
        </authorList>
    </citation>
    <scope>IDENTIFICATION</scope>
    <source>
        <strain evidence="10">4287 / CBS 123668 / FGSC 9935 / NRRL 34936</strain>
    </source>
</reference>
<dbReference type="SUPFAM" id="SSF47473">
    <property type="entry name" value="EF-hand"/>
    <property type="match status" value="1"/>
</dbReference>
<dbReference type="GO" id="GO:0016042">
    <property type="term" value="P:lipid catabolic process"/>
    <property type="evidence" value="ECO:0007669"/>
    <property type="project" value="UniProtKB-KW"/>
</dbReference>
<reference evidence="11" key="1">
    <citation type="journal article" date="2012" name="Mol. Plant Microbe Interact.">
        <title>A highly conserved effector in Fusarium oxysporum is required for full virulence on Arabidopsis.</title>
        <authorList>
            <person name="Thatcher L.F."/>
            <person name="Gardiner D.M."/>
            <person name="Kazan K."/>
            <person name="Manners J."/>
        </authorList>
    </citation>
    <scope>NUCLEOTIDE SEQUENCE [LARGE SCALE GENOMIC DNA]</scope>
    <source>
        <strain evidence="11">Fo5176</strain>
    </source>
</reference>
<dbReference type="CDD" id="cd00275">
    <property type="entry name" value="C2_PLC_like"/>
    <property type="match status" value="1"/>
</dbReference>
<feature type="domain" description="C2" evidence="8">
    <location>
        <begin position="884"/>
        <end position="1033"/>
    </location>
</feature>
<dbReference type="PROSITE" id="PS50007">
    <property type="entry name" value="PIPLC_X_DOMAIN"/>
    <property type="match status" value="1"/>
</dbReference>
<evidence type="ECO:0000256" key="1">
    <source>
        <dbReference type="ARBA" id="ARBA00012368"/>
    </source>
</evidence>
<feature type="region of interest" description="Disordered" evidence="7">
    <location>
        <begin position="729"/>
        <end position="758"/>
    </location>
</feature>
<keyword evidence="5" id="KW-0807">Transducer</keyword>
<dbReference type="PROSITE" id="PS50004">
    <property type="entry name" value="C2"/>
    <property type="match status" value="1"/>
</dbReference>
<dbReference type="GO" id="GO:0051209">
    <property type="term" value="P:release of sequestered calcium ion into cytosol"/>
    <property type="evidence" value="ECO:0007669"/>
    <property type="project" value="TreeGrafter"/>
</dbReference>
<dbReference type="InterPro" id="IPR001711">
    <property type="entry name" value="PLipase_C_Pinositol-sp_Y"/>
</dbReference>
<dbReference type="PANTHER" id="PTHR10336">
    <property type="entry name" value="PHOSPHOINOSITIDE-SPECIFIC PHOSPHOLIPASE C FAMILY PROTEIN"/>
    <property type="match status" value="1"/>
</dbReference>
<dbReference type="Gene3D" id="3.20.20.190">
    <property type="entry name" value="Phosphatidylinositol (PI) phosphodiesterase"/>
    <property type="match status" value="2"/>
</dbReference>
<evidence type="ECO:0000256" key="6">
    <source>
        <dbReference type="RuleBase" id="RU361133"/>
    </source>
</evidence>
<dbReference type="SMART" id="SM00149">
    <property type="entry name" value="PLCYc"/>
    <property type="match status" value="1"/>
</dbReference>
<dbReference type="InterPro" id="IPR001192">
    <property type="entry name" value="PI-PLC_fam"/>
</dbReference>
<organism evidence="10 11">
    <name type="scientific">Fusarium oxysporum (strain Fo5176)</name>
    <name type="common">Fusarium vascular wilt</name>
    <dbReference type="NCBI Taxonomy" id="660025"/>
    <lineage>
        <taxon>Eukaryota</taxon>
        <taxon>Fungi</taxon>
        <taxon>Dikarya</taxon>
        <taxon>Ascomycota</taxon>
        <taxon>Pezizomycotina</taxon>
        <taxon>Sordariomycetes</taxon>
        <taxon>Hypocreomycetidae</taxon>
        <taxon>Hypocreales</taxon>
        <taxon>Nectriaceae</taxon>
        <taxon>Fusarium</taxon>
        <taxon>Fusarium oxysporum species complex</taxon>
    </lineage>
</organism>
<feature type="region of interest" description="Disordered" evidence="7">
    <location>
        <begin position="98"/>
        <end position="211"/>
    </location>
</feature>